<dbReference type="GO" id="GO:0003824">
    <property type="term" value="F:catalytic activity"/>
    <property type="evidence" value="ECO:0007669"/>
    <property type="project" value="InterPro"/>
</dbReference>
<dbReference type="EMBL" id="UINC01089655">
    <property type="protein sequence ID" value="SVC40928.1"/>
    <property type="molecule type" value="Genomic_DNA"/>
</dbReference>
<accession>A0A382LWL6</accession>
<sequence>MFKIDTPVGPQSRFGVVKLDGGTDNTIEDARTNAGDVVDINFALAAKIAASGHGNPSARANAYCPPDLQAFMTIHECDLSLIKEALEWVDENPGKKGVNGEIICWRLSQIALVPPITSVPVLRDFAAFEDHLENTFSKMGLKIPPAWYEQPIAFKGNSTTMYGHDTSVPWPRYTKKLDYELE</sequence>
<dbReference type="PANTHER" id="PTHR43211:SF1">
    <property type="entry name" value="BLL6422 PROTEIN"/>
    <property type="match status" value="1"/>
</dbReference>
<proteinExistence type="predicted"/>
<feature type="non-terminal residue" evidence="2">
    <location>
        <position position="182"/>
    </location>
</feature>
<organism evidence="2">
    <name type="scientific">marine metagenome</name>
    <dbReference type="NCBI Taxonomy" id="408172"/>
    <lineage>
        <taxon>unclassified sequences</taxon>
        <taxon>metagenomes</taxon>
        <taxon>ecological metagenomes</taxon>
    </lineage>
</organism>
<dbReference type="SUPFAM" id="SSF56529">
    <property type="entry name" value="FAH"/>
    <property type="match status" value="1"/>
</dbReference>
<dbReference type="PANTHER" id="PTHR43211">
    <property type="entry name" value="FUMARYLACETOACETATE HYDROLASE"/>
    <property type="match status" value="1"/>
</dbReference>
<evidence type="ECO:0000259" key="1">
    <source>
        <dbReference type="Pfam" id="PF01557"/>
    </source>
</evidence>
<gene>
    <name evidence="2" type="ORF">METZ01_LOCUS293782</name>
</gene>
<dbReference type="InterPro" id="IPR036663">
    <property type="entry name" value="Fumarylacetoacetase_C_sf"/>
</dbReference>
<reference evidence="2" key="1">
    <citation type="submission" date="2018-05" db="EMBL/GenBank/DDBJ databases">
        <authorList>
            <person name="Lanie J.A."/>
            <person name="Ng W.-L."/>
            <person name="Kazmierczak K.M."/>
            <person name="Andrzejewski T.M."/>
            <person name="Davidsen T.M."/>
            <person name="Wayne K.J."/>
            <person name="Tettelin H."/>
            <person name="Glass J.I."/>
            <person name="Rusch D."/>
            <person name="Podicherti R."/>
            <person name="Tsui H.-C.T."/>
            <person name="Winkler M.E."/>
        </authorList>
    </citation>
    <scope>NUCLEOTIDE SEQUENCE</scope>
</reference>
<evidence type="ECO:0000313" key="2">
    <source>
        <dbReference type="EMBL" id="SVC40928.1"/>
    </source>
</evidence>
<protein>
    <recommendedName>
        <fullName evidence="1">Fumarylacetoacetase-like C-terminal domain-containing protein</fullName>
    </recommendedName>
</protein>
<dbReference type="Gene3D" id="3.90.850.10">
    <property type="entry name" value="Fumarylacetoacetase-like, C-terminal domain"/>
    <property type="match status" value="1"/>
</dbReference>
<name>A0A382LWL6_9ZZZZ</name>
<dbReference type="Pfam" id="PF01557">
    <property type="entry name" value="FAA_hydrolase"/>
    <property type="match status" value="1"/>
</dbReference>
<dbReference type="InterPro" id="IPR011234">
    <property type="entry name" value="Fumarylacetoacetase-like_C"/>
</dbReference>
<dbReference type="AlphaFoldDB" id="A0A382LWL6"/>
<feature type="domain" description="Fumarylacetoacetase-like C-terminal" evidence="1">
    <location>
        <begin position="122"/>
        <end position="182"/>
    </location>
</feature>